<reference evidence="2" key="1">
    <citation type="submission" date="2016-06" db="EMBL/GenBank/DDBJ databases">
        <title>Parallel loss of symbiosis genes in relatives of nitrogen-fixing non-legume Parasponia.</title>
        <authorList>
            <person name="Van Velzen R."/>
            <person name="Holmer R."/>
            <person name="Bu F."/>
            <person name="Rutten L."/>
            <person name="Van Zeijl A."/>
            <person name="Liu W."/>
            <person name="Santuari L."/>
            <person name="Cao Q."/>
            <person name="Sharma T."/>
            <person name="Shen D."/>
            <person name="Roswanjaya Y."/>
            <person name="Wardhani T."/>
            <person name="Kalhor M.S."/>
            <person name="Jansen J."/>
            <person name="Van den Hoogen J."/>
            <person name="Gungor B."/>
            <person name="Hartog M."/>
            <person name="Hontelez J."/>
            <person name="Verver J."/>
            <person name="Yang W.-C."/>
            <person name="Schijlen E."/>
            <person name="Repin R."/>
            <person name="Schilthuizen M."/>
            <person name="Schranz E."/>
            <person name="Heidstra R."/>
            <person name="Miyata K."/>
            <person name="Fedorova E."/>
            <person name="Kohlen W."/>
            <person name="Bisseling T."/>
            <person name="Smit S."/>
            <person name="Geurts R."/>
        </authorList>
    </citation>
    <scope>NUCLEOTIDE SEQUENCE [LARGE SCALE GENOMIC DNA]</scope>
    <source>
        <strain evidence="2">cv. RG33-2</strain>
    </source>
</reference>
<name>A0A2P5E5L3_TREOI</name>
<comment type="caution">
    <text evidence="1">The sequence shown here is derived from an EMBL/GenBank/DDBJ whole genome shotgun (WGS) entry which is preliminary data.</text>
</comment>
<evidence type="ECO:0000313" key="2">
    <source>
        <dbReference type="Proteomes" id="UP000237000"/>
    </source>
</evidence>
<organism evidence="1 2">
    <name type="scientific">Trema orientale</name>
    <name type="common">Charcoal tree</name>
    <name type="synonym">Celtis orientalis</name>
    <dbReference type="NCBI Taxonomy" id="63057"/>
    <lineage>
        <taxon>Eukaryota</taxon>
        <taxon>Viridiplantae</taxon>
        <taxon>Streptophyta</taxon>
        <taxon>Embryophyta</taxon>
        <taxon>Tracheophyta</taxon>
        <taxon>Spermatophyta</taxon>
        <taxon>Magnoliopsida</taxon>
        <taxon>eudicotyledons</taxon>
        <taxon>Gunneridae</taxon>
        <taxon>Pentapetalae</taxon>
        <taxon>rosids</taxon>
        <taxon>fabids</taxon>
        <taxon>Rosales</taxon>
        <taxon>Cannabaceae</taxon>
        <taxon>Trema</taxon>
    </lineage>
</organism>
<keyword evidence="2" id="KW-1185">Reference proteome</keyword>
<evidence type="ECO:0000313" key="1">
    <source>
        <dbReference type="EMBL" id="PON80836.1"/>
    </source>
</evidence>
<dbReference type="InParanoid" id="A0A2P5E5L3"/>
<protein>
    <submittedName>
        <fullName evidence="1">Uncharacterized protein</fullName>
    </submittedName>
</protein>
<proteinExistence type="predicted"/>
<accession>A0A2P5E5L3</accession>
<dbReference type="EMBL" id="JXTC01000230">
    <property type="protein sequence ID" value="PON80836.1"/>
    <property type="molecule type" value="Genomic_DNA"/>
</dbReference>
<gene>
    <name evidence="1" type="ORF">TorRG33x02_233320</name>
</gene>
<dbReference type="AlphaFoldDB" id="A0A2P5E5L3"/>
<sequence>MGSRCITWIDCSLQSQQNSKVQELPENNCWVYYNKASFLIL</sequence>
<dbReference type="Proteomes" id="UP000237000">
    <property type="component" value="Unassembled WGS sequence"/>
</dbReference>